<organism evidence="1 2">
    <name type="scientific">Natrinema hispanicum</name>
    <dbReference type="NCBI Taxonomy" id="392421"/>
    <lineage>
        <taxon>Archaea</taxon>
        <taxon>Methanobacteriati</taxon>
        <taxon>Methanobacteriota</taxon>
        <taxon>Stenosarchaea group</taxon>
        <taxon>Halobacteria</taxon>
        <taxon>Halobacteriales</taxon>
        <taxon>Natrialbaceae</taxon>
        <taxon>Natrinema</taxon>
    </lineage>
</organism>
<reference evidence="1 2" key="1">
    <citation type="submission" date="2016-10" db="EMBL/GenBank/DDBJ databases">
        <authorList>
            <person name="Varghese N."/>
            <person name="Submissions S."/>
        </authorList>
    </citation>
    <scope>NUCLEOTIDE SEQUENCE [LARGE SCALE GENOMIC DNA]</scope>
    <source>
        <strain evidence="1 2">CDM_1</strain>
    </source>
</reference>
<gene>
    <name evidence="1" type="ORF">SAMN05192552_105011</name>
</gene>
<sequence>MSAHVTLETHRTSDGVERVWRVNGRTFDSVDELEAAGVGV</sequence>
<evidence type="ECO:0000313" key="2">
    <source>
        <dbReference type="Proteomes" id="UP000324021"/>
    </source>
</evidence>
<dbReference type="AlphaFoldDB" id="A0A1G6XP09"/>
<dbReference type="RefSeq" id="WP_262488539.1">
    <property type="nucleotide sequence ID" value="NZ_FMZP01000050.1"/>
</dbReference>
<protein>
    <submittedName>
        <fullName evidence="1">Uncharacterized protein</fullName>
    </submittedName>
</protein>
<evidence type="ECO:0000313" key="1">
    <source>
        <dbReference type="EMBL" id="SDD79908.1"/>
    </source>
</evidence>
<accession>A0A1G6XP09</accession>
<dbReference type="EMBL" id="FMZP01000050">
    <property type="protein sequence ID" value="SDD79908.1"/>
    <property type="molecule type" value="Genomic_DNA"/>
</dbReference>
<dbReference type="Proteomes" id="UP000324021">
    <property type="component" value="Unassembled WGS sequence"/>
</dbReference>
<proteinExistence type="predicted"/>
<name>A0A1G6XP09_9EURY</name>